<dbReference type="PANTHER" id="PTHR21310:SF54">
    <property type="entry name" value="AMINOGLYCOSIDE PHOSPHOTRANSFERASE DOMAIN-CONTAINING PROTEIN"/>
    <property type="match status" value="1"/>
</dbReference>
<dbReference type="OrthoDB" id="5404599at2759"/>
<dbReference type="AlphaFoldDB" id="A0A166X891"/>
<keyword evidence="4" id="KW-1185">Reference proteome</keyword>
<dbReference type="InterPro" id="IPR051678">
    <property type="entry name" value="AGP_Transferase"/>
</dbReference>
<dbReference type="InterPro" id="IPR011009">
    <property type="entry name" value="Kinase-like_dom_sf"/>
</dbReference>
<dbReference type="Pfam" id="PF01636">
    <property type="entry name" value="APH"/>
    <property type="match status" value="1"/>
</dbReference>
<dbReference type="OMA" id="QNMVYKQ"/>
<protein>
    <submittedName>
        <fullName evidence="3">Protein kinase-like domain protein</fullName>
    </submittedName>
</protein>
<gene>
    <name evidence="3" type="ORF">NOR_07911</name>
</gene>
<comment type="caution">
    <text evidence="3">The sequence shown here is derived from an EMBL/GenBank/DDBJ whole genome shotgun (WGS) entry which is preliminary data.</text>
</comment>
<reference evidence="3 4" key="1">
    <citation type="journal article" date="2016" name="Genome Biol. Evol.">
        <title>Divergent and convergent evolution of fungal pathogenicity.</title>
        <authorList>
            <person name="Shang Y."/>
            <person name="Xiao G."/>
            <person name="Zheng P."/>
            <person name="Cen K."/>
            <person name="Zhan S."/>
            <person name="Wang C."/>
        </authorList>
    </citation>
    <scope>NUCLEOTIDE SEQUENCE [LARGE SCALE GENOMIC DNA]</scope>
    <source>
        <strain evidence="3 4">RCEF 4871</strain>
    </source>
</reference>
<organism evidence="3 4">
    <name type="scientific">Metarhizium rileyi (strain RCEF 4871)</name>
    <name type="common">Nomuraea rileyi</name>
    <dbReference type="NCBI Taxonomy" id="1649241"/>
    <lineage>
        <taxon>Eukaryota</taxon>
        <taxon>Fungi</taxon>
        <taxon>Dikarya</taxon>
        <taxon>Ascomycota</taxon>
        <taxon>Pezizomycotina</taxon>
        <taxon>Sordariomycetes</taxon>
        <taxon>Hypocreomycetidae</taxon>
        <taxon>Hypocreales</taxon>
        <taxon>Clavicipitaceae</taxon>
        <taxon>Metarhizium</taxon>
    </lineage>
</organism>
<feature type="region of interest" description="Disordered" evidence="1">
    <location>
        <begin position="1"/>
        <end position="55"/>
    </location>
</feature>
<evidence type="ECO:0000313" key="3">
    <source>
        <dbReference type="EMBL" id="OAA35526.1"/>
    </source>
</evidence>
<dbReference type="SUPFAM" id="SSF56112">
    <property type="entry name" value="Protein kinase-like (PK-like)"/>
    <property type="match status" value="1"/>
</dbReference>
<evidence type="ECO:0000259" key="2">
    <source>
        <dbReference type="Pfam" id="PF01636"/>
    </source>
</evidence>
<evidence type="ECO:0000313" key="4">
    <source>
        <dbReference type="Proteomes" id="UP000243498"/>
    </source>
</evidence>
<dbReference type="InterPro" id="IPR002575">
    <property type="entry name" value="Aminoglycoside_PTrfase"/>
</dbReference>
<dbReference type="PANTHER" id="PTHR21310">
    <property type="entry name" value="AMINOGLYCOSIDE PHOSPHOTRANSFERASE-RELATED-RELATED"/>
    <property type="match status" value="1"/>
</dbReference>
<evidence type="ECO:0000256" key="1">
    <source>
        <dbReference type="SAM" id="MobiDB-lite"/>
    </source>
</evidence>
<dbReference type="Proteomes" id="UP000243498">
    <property type="component" value="Unassembled WGS sequence"/>
</dbReference>
<feature type="domain" description="Aminoglycoside phosphotransferase" evidence="2">
    <location>
        <begin position="85"/>
        <end position="266"/>
    </location>
</feature>
<feature type="compositionally biased region" description="Polar residues" evidence="1">
    <location>
        <begin position="1"/>
        <end position="19"/>
    </location>
</feature>
<proteinExistence type="predicted"/>
<accession>A0A166X891</accession>
<name>A0A166X891_METRR</name>
<sequence>MKSTAESSNAQSSRSTADGSNFFCERRADAFPPPSKIRALNSESGDTRAENFNRPPPVRMPSLGLLVKYGADVTVLEAKTQMMIREKLRGQVPVPEVFGWIVDKGQVFIYMQLIQGVTLEEQWHNLDEAGKRSVCSQLQTIVASWRSLPQDGCYIGSLCRQPLNDIFLQHRPELVGPFEGLDAVEQFQNVCGINITQHSAIVFTHADLVAPNILLSMGPDPIVVAIIDWAQAGWYPSYWEFCKARRVELGSHCFNSKIQDEWRATYLPLVLDDVDDETCYYPWLQFVLSKGI</sequence>
<dbReference type="EMBL" id="AZHC01000041">
    <property type="protein sequence ID" value="OAA35526.1"/>
    <property type="molecule type" value="Genomic_DNA"/>
</dbReference>